<dbReference type="Proteomes" id="UP000030759">
    <property type="component" value="Unassembled WGS sequence"/>
</dbReference>
<dbReference type="FunFam" id="2.60.120.260:FF:000016">
    <property type="entry name" value="Contactin-associated protein-like 4 isoform 1"/>
    <property type="match status" value="1"/>
</dbReference>
<comment type="similarity">
    <text evidence="1">Belongs to the neurexin family.</text>
</comment>
<dbReference type="Pfam" id="PF00754">
    <property type="entry name" value="F5_F8_type_C"/>
    <property type="match status" value="1"/>
</dbReference>
<feature type="signal peptide" evidence="4">
    <location>
        <begin position="1"/>
        <end position="33"/>
    </location>
</feature>
<dbReference type="PANTHER" id="PTHR24543">
    <property type="entry name" value="MULTICOPPER OXIDASE-RELATED"/>
    <property type="match status" value="1"/>
</dbReference>
<evidence type="ECO:0000313" key="7">
    <source>
        <dbReference type="Proteomes" id="UP000030759"/>
    </source>
</evidence>
<dbReference type="InterPro" id="IPR008979">
    <property type="entry name" value="Galactose-bd-like_sf"/>
</dbReference>
<dbReference type="EMBL" id="KE673013">
    <property type="protein sequence ID" value="ERE78695.1"/>
    <property type="molecule type" value="Genomic_DNA"/>
</dbReference>
<keyword evidence="3" id="KW-0130">Cell adhesion</keyword>
<dbReference type="SUPFAM" id="SSF49785">
    <property type="entry name" value="Galactose-binding domain-like"/>
    <property type="match status" value="1"/>
</dbReference>
<evidence type="ECO:0000313" key="6">
    <source>
        <dbReference type="EMBL" id="ERE78695.1"/>
    </source>
</evidence>
<feature type="chain" id="PRO_5001600370" evidence="4">
    <location>
        <begin position="34"/>
        <end position="183"/>
    </location>
</feature>
<gene>
    <name evidence="6" type="ORF">H671_3g10170</name>
</gene>
<dbReference type="GO" id="GO:0007155">
    <property type="term" value="P:cell adhesion"/>
    <property type="evidence" value="ECO:0007669"/>
    <property type="project" value="UniProtKB-KW"/>
</dbReference>
<keyword evidence="4" id="KW-0732">Signal</keyword>
<dbReference type="Gene3D" id="2.60.120.260">
    <property type="entry name" value="Galactose-binding domain-like"/>
    <property type="match status" value="1"/>
</dbReference>
<keyword evidence="2" id="KW-0245">EGF-like domain</keyword>
<accession>A0A061I7C7</accession>
<dbReference type="PROSITE" id="PS50022">
    <property type="entry name" value="FA58C_3"/>
    <property type="match status" value="1"/>
</dbReference>
<evidence type="ECO:0000256" key="3">
    <source>
        <dbReference type="ARBA" id="ARBA00022889"/>
    </source>
</evidence>
<sequence>MNMAWVARAFLDVLLLLLLLLLLPLLLLLSAQTRPLVAAGDPSNNCDAPLASSLPQLSFSSSSQLSNSHGPGFARLNRRDGAGGWTPLVSNEYQWLQIDLGERMEVTAVATQGGYGSSNWVTSYLLMFSDGRRHWKQYQQEESIWTKGKGSNTLINIKKPTLNTPLLATDISSRQISNGENQT</sequence>
<evidence type="ECO:0000256" key="2">
    <source>
        <dbReference type="ARBA" id="ARBA00022536"/>
    </source>
</evidence>
<evidence type="ECO:0000256" key="1">
    <source>
        <dbReference type="ARBA" id="ARBA00010241"/>
    </source>
</evidence>
<name>A0A061I7C7_CRIGR</name>
<dbReference type="PANTHER" id="PTHR24543:SF325">
    <property type="entry name" value="F5_8 TYPE C DOMAIN-CONTAINING PROTEIN"/>
    <property type="match status" value="1"/>
</dbReference>
<reference evidence="7" key="1">
    <citation type="journal article" date="2013" name="Nat. Biotechnol.">
        <title>Chinese hamster genome sequenced from sorted chromosomes.</title>
        <authorList>
            <person name="Brinkrolf K."/>
            <person name="Rupp O."/>
            <person name="Laux H."/>
            <person name="Kollin F."/>
            <person name="Ernst W."/>
            <person name="Linke B."/>
            <person name="Kofler R."/>
            <person name="Romand S."/>
            <person name="Hesse F."/>
            <person name="Budach W.E."/>
            <person name="Galosy S."/>
            <person name="Muller D."/>
            <person name="Noll T."/>
            <person name="Wienberg J."/>
            <person name="Jostock T."/>
            <person name="Leonard M."/>
            <person name="Grillari J."/>
            <person name="Tauch A."/>
            <person name="Goesmann A."/>
            <person name="Helk B."/>
            <person name="Mott J.E."/>
            <person name="Puhler A."/>
            <person name="Borth N."/>
        </authorList>
    </citation>
    <scope>NUCLEOTIDE SEQUENCE [LARGE SCALE GENOMIC DNA]</scope>
    <source>
        <strain evidence="7">17A/GY</strain>
    </source>
</reference>
<organism evidence="6 7">
    <name type="scientific">Cricetulus griseus</name>
    <name type="common">Chinese hamster</name>
    <name type="synonym">Cricetulus barabensis griseus</name>
    <dbReference type="NCBI Taxonomy" id="10029"/>
    <lineage>
        <taxon>Eukaryota</taxon>
        <taxon>Metazoa</taxon>
        <taxon>Chordata</taxon>
        <taxon>Craniata</taxon>
        <taxon>Vertebrata</taxon>
        <taxon>Euteleostomi</taxon>
        <taxon>Mammalia</taxon>
        <taxon>Eutheria</taxon>
        <taxon>Euarchontoglires</taxon>
        <taxon>Glires</taxon>
        <taxon>Rodentia</taxon>
        <taxon>Myomorpha</taxon>
        <taxon>Muroidea</taxon>
        <taxon>Cricetidae</taxon>
        <taxon>Cricetinae</taxon>
        <taxon>Cricetulus</taxon>
    </lineage>
</organism>
<dbReference type="InterPro" id="IPR000421">
    <property type="entry name" value="FA58C"/>
</dbReference>
<protein>
    <submittedName>
        <fullName evidence="6">Contactin-associated protein-like 3-like protein</fullName>
    </submittedName>
</protein>
<dbReference type="PROSITE" id="PS01285">
    <property type="entry name" value="FA58C_1"/>
    <property type="match status" value="1"/>
</dbReference>
<proteinExistence type="inferred from homology"/>
<feature type="domain" description="F5/8 type C" evidence="5">
    <location>
        <begin position="46"/>
        <end position="183"/>
    </location>
</feature>
<evidence type="ECO:0000256" key="4">
    <source>
        <dbReference type="SAM" id="SignalP"/>
    </source>
</evidence>
<evidence type="ECO:0000259" key="5">
    <source>
        <dbReference type="PROSITE" id="PS50022"/>
    </source>
</evidence>
<dbReference type="AlphaFoldDB" id="A0A061I7C7"/>